<keyword evidence="2" id="KW-0812">Transmembrane</keyword>
<feature type="compositionally biased region" description="Low complexity" evidence="1">
    <location>
        <begin position="255"/>
        <end position="271"/>
    </location>
</feature>
<feature type="region of interest" description="Disordered" evidence="1">
    <location>
        <begin position="205"/>
        <end position="315"/>
    </location>
</feature>
<feature type="transmembrane region" description="Helical" evidence="2">
    <location>
        <begin position="171"/>
        <end position="194"/>
    </location>
</feature>
<feature type="compositionally biased region" description="Basic and acidic residues" evidence="1">
    <location>
        <begin position="286"/>
        <end position="296"/>
    </location>
</feature>
<evidence type="ECO:0000313" key="3">
    <source>
        <dbReference type="EMBL" id="GGE57488.1"/>
    </source>
</evidence>
<keyword evidence="4" id="KW-1185">Reference proteome</keyword>
<feature type="region of interest" description="Disordered" evidence="1">
    <location>
        <begin position="400"/>
        <end position="451"/>
    </location>
</feature>
<keyword evidence="2" id="KW-1133">Transmembrane helix</keyword>
<reference evidence="3" key="1">
    <citation type="journal article" date="2014" name="Int. J. Syst. Evol. Microbiol.">
        <title>Complete genome sequence of Corynebacterium casei LMG S-19264T (=DSM 44701T), isolated from a smear-ripened cheese.</title>
        <authorList>
            <consortium name="US DOE Joint Genome Institute (JGI-PGF)"/>
            <person name="Walter F."/>
            <person name="Albersmeier A."/>
            <person name="Kalinowski J."/>
            <person name="Ruckert C."/>
        </authorList>
    </citation>
    <scope>NUCLEOTIDE SEQUENCE</scope>
    <source>
        <strain evidence="3">CGMCC 1.15388</strain>
    </source>
</reference>
<dbReference type="RefSeq" id="WP_188681958.1">
    <property type="nucleotide sequence ID" value="NZ_BMIS01000001.1"/>
</dbReference>
<feature type="compositionally biased region" description="Polar residues" evidence="1">
    <location>
        <begin position="418"/>
        <end position="429"/>
    </location>
</feature>
<evidence type="ECO:0000313" key="4">
    <source>
        <dbReference type="Proteomes" id="UP000633136"/>
    </source>
</evidence>
<reference evidence="3" key="2">
    <citation type="submission" date="2020-09" db="EMBL/GenBank/DDBJ databases">
        <authorList>
            <person name="Sun Q."/>
            <person name="Zhou Y."/>
        </authorList>
    </citation>
    <scope>NUCLEOTIDE SEQUENCE</scope>
    <source>
        <strain evidence="3">CGMCC 1.15388</strain>
    </source>
</reference>
<dbReference type="Proteomes" id="UP000633136">
    <property type="component" value="Unassembled WGS sequence"/>
</dbReference>
<keyword evidence="2" id="KW-0472">Membrane</keyword>
<protein>
    <submittedName>
        <fullName evidence="3">Uncharacterized protein</fullName>
    </submittedName>
</protein>
<evidence type="ECO:0000256" key="2">
    <source>
        <dbReference type="SAM" id="Phobius"/>
    </source>
</evidence>
<dbReference type="EMBL" id="BMIS01000001">
    <property type="protein sequence ID" value="GGE57488.1"/>
    <property type="molecule type" value="Genomic_DNA"/>
</dbReference>
<proteinExistence type="predicted"/>
<sequence length="481" mass="50941">MTENARTRMKLVALIGLSSAVVLLLSLLTVRTILLNQVDRSADEAILDEVDEFIAYVDRAQIGNGEGEQFDSEASLMRGFLARETPETHEMLVSVSEGETMFLDNAQNGMGQRFVEDSPEFETLLEADAASGVQDTPGFGEIRWGKVTTDQEGVFLVLHFTTPAEEEAAGIVWTFTWVSVLALLLVGAGSWFGIGMTQQILSRRRGEHYDDPGHPDSAQDASWNSTPARPLPEETGDPTVPLSDLMRGGPVQRWESASADGASEVSAADGAAGAGATGESEAGVAEPEHRADHDNAEPGAAEPDTADPAQPASLQRTSAASLVLRAQHQLQQLHPDRRFILALEDSEHGAGQTADVLGALAQIEGELDVHAVEAAYRELVDEALQQAEPGTAVVLGAGRAEGSGAEEGSTGELRLSVSAGSPETSSMTVPLTPEQISPDEAEPEGFAAEEPTARLWQGSEHGSGHGQQSAPTVHAVVYPMR</sequence>
<feature type="transmembrane region" description="Helical" evidence="2">
    <location>
        <begin position="12"/>
        <end position="34"/>
    </location>
</feature>
<evidence type="ECO:0000256" key="1">
    <source>
        <dbReference type="SAM" id="MobiDB-lite"/>
    </source>
</evidence>
<gene>
    <name evidence="3" type="ORF">GCM10011401_00230</name>
</gene>
<name>A0A917AJB8_9MICC</name>
<accession>A0A917AJB8</accession>
<organism evidence="3 4">
    <name type="scientific">Nesterenkonia cremea</name>
    <dbReference type="NCBI Taxonomy" id="1882340"/>
    <lineage>
        <taxon>Bacteria</taxon>
        <taxon>Bacillati</taxon>
        <taxon>Actinomycetota</taxon>
        <taxon>Actinomycetes</taxon>
        <taxon>Micrococcales</taxon>
        <taxon>Micrococcaceae</taxon>
        <taxon>Nesterenkonia</taxon>
    </lineage>
</organism>
<dbReference type="AlphaFoldDB" id="A0A917AJB8"/>
<feature type="compositionally biased region" description="Low complexity" evidence="1">
    <location>
        <begin position="400"/>
        <end position="412"/>
    </location>
</feature>
<comment type="caution">
    <text evidence="3">The sequence shown here is derived from an EMBL/GenBank/DDBJ whole genome shotgun (WGS) entry which is preliminary data.</text>
</comment>